<dbReference type="FunFam" id="3.30.200.20:FF:000070">
    <property type="entry name" value="Protein kinase C"/>
    <property type="match status" value="1"/>
</dbReference>
<feature type="domain" description="Protein kinase" evidence="8">
    <location>
        <begin position="159"/>
        <end position="427"/>
    </location>
</feature>
<protein>
    <recommendedName>
        <fullName evidence="12">Protein kinase C</fullName>
    </recommendedName>
</protein>
<dbReference type="GO" id="GO:0005524">
    <property type="term" value="F:ATP binding"/>
    <property type="evidence" value="ECO:0007669"/>
    <property type="project" value="UniProtKB-UniRule"/>
</dbReference>
<dbReference type="Pfam" id="PF00433">
    <property type="entry name" value="Pkinase_C"/>
    <property type="match status" value="1"/>
</dbReference>
<dbReference type="InterPro" id="IPR000719">
    <property type="entry name" value="Prot_kinase_dom"/>
</dbReference>
<dbReference type="InterPro" id="IPR017441">
    <property type="entry name" value="Protein_kinase_ATP_BS"/>
</dbReference>
<dbReference type="InterPro" id="IPR034659">
    <property type="entry name" value="Atypical_PKC"/>
</dbReference>
<feature type="binding site" evidence="7">
    <location>
        <position position="192"/>
    </location>
    <ligand>
        <name>ATP</name>
        <dbReference type="ChEBI" id="CHEBI:30616"/>
    </ligand>
</feature>
<evidence type="ECO:0000256" key="4">
    <source>
        <dbReference type="ARBA" id="ARBA00022741"/>
    </source>
</evidence>
<reference evidence="10" key="2">
    <citation type="submission" date="2025-08" db="UniProtKB">
        <authorList>
            <consortium name="Ensembl"/>
        </authorList>
    </citation>
    <scope>IDENTIFICATION</scope>
</reference>
<dbReference type="Proteomes" id="UP000007875">
    <property type="component" value="Unassembled WGS sequence"/>
</dbReference>
<evidence type="ECO:0000313" key="10">
    <source>
        <dbReference type="Ensembl" id="ENSCSAVP00000012991.1"/>
    </source>
</evidence>
<dbReference type="InterPro" id="IPR008271">
    <property type="entry name" value="Ser/Thr_kinase_AS"/>
</dbReference>
<dbReference type="Pfam" id="PF00069">
    <property type="entry name" value="Pkinase"/>
    <property type="match status" value="1"/>
</dbReference>
<keyword evidence="1" id="KW-0723">Serine/threonine-protein kinase</keyword>
<dbReference type="GO" id="GO:0007163">
    <property type="term" value="P:establishment or maintenance of cell polarity"/>
    <property type="evidence" value="ECO:0007669"/>
    <property type="project" value="InterPro"/>
</dbReference>
<dbReference type="PROSITE" id="PS51285">
    <property type="entry name" value="AGC_KINASE_CTER"/>
    <property type="match status" value="1"/>
</dbReference>
<dbReference type="Gene3D" id="1.10.510.10">
    <property type="entry name" value="Transferase(Phosphotransferase) domain 1"/>
    <property type="match status" value="1"/>
</dbReference>
<evidence type="ECO:0000256" key="2">
    <source>
        <dbReference type="ARBA" id="ARBA00022553"/>
    </source>
</evidence>
<organism evidence="10 11">
    <name type="scientific">Ciona savignyi</name>
    <name type="common">Pacific transparent sea squirt</name>
    <dbReference type="NCBI Taxonomy" id="51511"/>
    <lineage>
        <taxon>Eukaryota</taxon>
        <taxon>Metazoa</taxon>
        <taxon>Chordata</taxon>
        <taxon>Tunicata</taxon>
        <taxon>Ascidiacea</taxon>
        <taxon>Phlebobranchia</taxon>
        <taxon>Cionidae</taxon>
        <taxon>Ciona</taxon>
    </lineage>
</organism>
<dbReference type="CDD" id="cd05588">
    <property type="entry name" value="STKc_aPKC"/>
    <property type="match status" value="1"/>
</dbReference>
<dbReference type="GeneTree" id="ENSGT00940000169305"/>
<dbReference type="Ensembl" id="ENSCSAVT00000013140.1">
    <property type="protein sequence ID" value="ENSCSAVP00000012991.1"/>
    <property type="gene ID" value="ENSCSAVG00000007632.1"/>
</dbReference>
<dbReference type="PANTHER" id="PTHR24351">
    <property type="entry name" value="RIBOSOMAL PROTEIN S6 KINASE"/>
    <property type="match status" value="1"/>
</dbReference>
<dbReference type="Gene3D" id="3.30.200.20">
    <property type="entry name" value="Phosphorylase Kinase, domain 1"/>
    <property type="match status" value="1"/>
</dbReference>
<evidence type="ECO:0000256" key="6">
    <source>
        <dbReference type="ARBA" id="ARBA00022840"/>
    </source>
</evidence>
<proteinExistence type="predicted"/>
<dbReference type="SUPFAM" id="SSF56112">
    <property type="entry name" value="Protein kinase-like (PK-like)"/>
    <property type="match status" value="1"/>
</dbReference>
<dbReference type="InterPro" id="IPR011009">
    <property type="entry name" value="Kinase-like_dom_sf"/>
</dbReference>
<dbReference type="PROSITE" id="PS00108">
    <property type="entry name" value="PROTEIN_KINASE_ST"/>
    <property type="match status" value="1"/>
</dbReference>
<evidence type="ECO:0000259" key="9">
    <source>
        <dbReference type="PROSITE" id="PS51285"/>
    </source>
</evidence>
<evidence type="ECO:0000259" key="8">
    <source>
        <dbReference type="PROSITE" id="PS50011"/>
    </source>
</evidence>
<sequence>SFQLELAEALRLYKMNSEPVLLLHIFAGIPMEPGLLCPGEHKLYRHGARRWYKLKRMFHLGICPKNKQDFHLVICPISYTRFPFGNLAYKLYKIFIWESLHKIILHYSPPPFSPLYTTKMQYTSRPHPYSCTRYSNNTSLQSNPEEASNTASGFGLKDFDLLKVIGRGSYAKVLLVRLKVTDKMYAMKVIKKELVTDEEDIDWVQTEKHVFETASNYPFLVGLHSCFQTPERLFFVIEYVNGGDLMFHMQRQRKLPEEHARFYAAEIVLALHFLHEKGIIYRDLKLDNVLLDTDGHVKLTDYGMCKEGVRKGNTTATFCGTPNYIAPEILRGEDYDFSVDWWALGVLMFEMMAGRSPFDIVGMADNPEQNTEDYLFQVILEKVIRIPRSLSVKASSVLKGFLNKIPVDRLGCNHESGFQDILDHIFFRTIDWDLLHAKQVVPPFRPNIEDDLGLDNFDKQFTQEPVQLTPTETTVVGKIDQSDFEGFEYINPLLMSTEDAV</sequence>
<dbReference type="InterPro" id="IPR017892">
    <property type="entry name" value="Pkinase_C"/>
</dbReference>
<dbReference type="SMART" id="SM00133">
    <property type="entry name" value="S_TK_X"/>
    <property type="match status" value="1"/>
</dbReference>
<reference evidence="11" key="1">
    <citation type="submission" date="2003-08" db="EMBL/GenBank/DDBJ databases">
        <authorList>
            <person name="Birren B."/>
            <person name="Nusbaum C."/>
            <person name="Abebe A."/>
            <person name="Abouelleil A."/>
            <person name="Adekoya E."/>
            <person name="Ait-zahra M."/>
            <person name="Allen N."/>
            <person name="Allen T."/>
            <person name="An P."/>
            <person name="Anderson M."/>
            <person name="Anderson S."/>
            <person name="Arachchi H."/>
            <person name="Armbruster J."/>
            <person name="Bachantsang P."/>
            <person name="Baldwin J."/>
            <person name="Barry A."/>
            <person name="Bayul T."/>
            <person name="Blitshsteyn B."/>
            <person name="Bloom T."/>
            <person name="Blye J."/>
            <person name="Boguslavskiy L."/>
            <person name="Borowsky M."/>
            <person name="Boukhgalter B."/>
            <person name="Brunache A."/>
            <person name="Butler J."/>
            <person name="Calixte N."/>
            <person name="Calvo S."/>
            <person name="Camarata J."/>
            <person name="Campo K."/>
            <person name="Chang J."/>
            <person name="Cheshatsang Y."/>
            <person name="Citroen M."/>
            <person name="Collymore A."/>
            <person name="Considine T."/>
            <person name="Cook A."/>
            <person name="Cooke P."/>
            <person name="Corum B."/>
            <person name="Cuomo C."/>
            <person name="David R."/>
            <person name="Dawoe T."/>
            <person name="Degray S."/>
            <person name="Dodge S."/>
            <person name="Dooley K."/>
            <person name="Dorje P."/>
            <person name="Dorjee K."/>
            <person name="Dorris L."/>
            <person name="Duffey N."/>
            <person name="Dupes A."/>
            <person name="Elkins T."/>
            <person name="Engels R."/>
            <person name="Erickson J."/>
            <person name="Farina A."/>
            <person name="Faro S."/>
            <person name="Ferreira P."/>
            <person name="Fischer H."/>
            <person name="Fitzgerald M."/>
            <person name="Foley K."/>
            <person name="Gage D."/>
            <person name="Galagan J."/>
            <person name="Gearin G."/>
            <person name="Gnerre S."/>
            <person name="Gnirke A."/>
            <person name="Goyette A."/>
            <person name="Graham J."/>
            <person name="Grandbois E."/>
            <person name="Gyaltsen K."/>
            <person name="Hafez N."/>
            <person name="Hagopian D."/>
            <person name="Hagos B."/>
            <person name="Hall J."/>
            <person name="Hatcher B."/>
            <person name="Heller A."/>
            <person name="Higgins H."/>
            <person name="Honan T."/>
            <person name="Horn A."/>
            <person name="Houde N."/>
            <person name="Hughes L."/>
            <person name="Hulme W."/>
            <person name="Husby E."/>
            <person name="Iliev I."/>
            <person name="Jaffe D."/>
            <person name="Jones C."/>
            <person name="Kamal M."/>
            <person name="Kamat A."/>
            <person name="Kamvysselis M."/>
            <person name="Karlsson E."/>
            <person name="Kells C."/>
            <person name="Kieu A."/>
            <person name="Kisner P."/>
            <person name="Kodira C."/>
            <person name="Kulbokas E."/>
            <person name="Labutti K."/>
            <person name="Lama D."/>
            <person name="Landers T."/>
            <person name="Leger J."/>
            <person name="Levine S."/>
            <person name="Lewis D."/>
            <person name="Lewis T."/>
            <person name="Lindblad-toh K."/>
            <person name="Liu X."/>
            <person name="Lokyitsang T."/>
            <person name="Lokyitsang Y."/>
            <person name="Lucien O."/>
            <person name="Lui A."/>
            <person name="Ma L.J."/>
            <person name="Mabbitt R."/>
            <person name="Macdonald J."/>
            <person name="Maclean C."/>
            <person name="Major J."/>
            <person name="Manning J."/>
            <person name="Marabella R."/>
            <person name="Maru K."/>
            <person name="Matthews C."/>
            <person name="Mauceli E."/>
            <person name="Mccarthy M."/>
            <person name="Mcdonough S."/>
            <person name="Mcghee T."/>
            <person name="Meldrim J."/>
            <person name="Meneus L."/>
            <person name="Mesirov J."/>
            <person name="Mihalev A."/>
            <person name="Mihova T."/>
            <person name="Mikkelsen T."/>
            <person name="Mlenga V."/>
            <person name="Moru K."/>
            <person name="Mozes J."/>
            <person name="Mulrain L."/>
            <person name="Munson G."/>
            <person name="Naylor J."/>
            <person name="Newes C."/>
            <person name="Nguyen C."/>
            <person name="Nguyen N."/>
            <person name="Nguyen T."/>
            <person name="Nicol R."/>
            <person name="Nielsen C."/>
            <person name="Nizzari M."/>
            <person name="Norbu C."/>
            <person name="Norbu N."/>
            <person name="O'donnell P."/>
            <person name="Okoawo O."/>
            <person name="O'leary S."/>
            <person name="Omotosho B."/>
            <person name="O'neill K."/>
            <person name="Osman S."/>
            <person name="Parker S."/>
            <person name="Perrin D."/>
            <person name="Phunkhang P."/>
            <person name="Piqani B."/>
            <person name="Purcell S."/>
            <person name="Rachupka T."/>
            <person name="Ramasamy U."/>
            <person name="Rameau R."/>
            <person name="Ray V."/>
            <person name="Raymond C."/>
            <person name="Retta R."/>
            <person name="Richardson S."/>
            <person name="Rise C."/>
            <person name="Rodriguez J."/>
            <person name="Rogers J."/>
            <person name="Rogov P."/>
            <person name="Rutman M."/>
            <person name="Schupbach R."/>
            <person name="Seaman C."/>
            <person name="Settipalli S."/>
            <person name="Sharpe T."/>
            <person name="Sheridan J."/>
            <person name="Sherpa N."/>
            <person name="Shi J."/>
            <person name="Smirnov S."/>
            <person name="Smith C."/>
            <person name="Sougnez C."/>
            <person name="Spencer B."/>
            <person name="Stalker J."/>
            <person name="Stange-thomann N."/>
            <person name="Stavropoulos S."/>
            <person name="Stetson K."/>
            <person name="Stone C."/>
            <person name="Stone S."/>
            <person name="Stubbs M."/>
            <person name="Talamas J."/>
            <person name="Tchuinga P."/>
            <person name="Tenzing P."/>
            <person name="Tesfaye S."/>
            <person name="Theodore J."/>
            <person name="Thoulutsang Y."/>
            <person name="Topham K."/>
            <person name="Towey S."/>
            <person name="Tsamla T."/>
            <person name="Tsomo N."/>
            <person name="Vallee D."/>
            <person name="Vassiliev H."/>
            <person name="Venkataraman V."/>
            <person name="Vinson J."/>
            <person name="Vo A."/>
            <person name="Wade C."/>
            <person name="Wang S."/>
            <person name="Wangchuk T."/>
            <person name="Wangdi T."/>
            <person name="Whittaker C."/>
            <person name="Wilkinson J."/>
            <person name="Wu Y."/>
            <person name="Wyman D."/>
            <person name="Yadav S."/>
            <person name="Yang S."/>
            <person name="Yang X."/>
            <person name="Yeager S."/>
            <person name="Yee E."/>
            <person name="Young G."/>
            <person name="Zainoun J."/>
            <person name="Zembeck L."/>
            <person name="Zimmer A."/>
            <person name="Zody M."/>
            <person name="Lander E."/>
        </authorList>
    </citation>
    <scope>NUCLEOTIDE SEQUENCE [LARGE SCALE GENOMIC DNA]</scope>
</reference>
<evidence type="ECO:0000256" key="5">
    <source>
        <dbReference type="ARBA" id="ARBA00022777"/>
    </source>
</evidence>
<keyword evidence="5" id="KW-0418">Kinase</keyword>
<dbReference type="FunFam" id="1.10.510.10:FF:000048">
    <property type="entry name" value="Protein kinase C"/>
    <property type="match status" value="1"/>
</dbReference>
<evidence type="ECO:0000313" key="11">
    <source>
        <dbReference type="Proteomes" id="UP000007875"/>
    </source>
</evidence>
<dbReference type="InterPro" id="IPR000961">
    <property type="entry name" value="AGC-kinase_C"/>
</dbReference>
<keyword evidence="2" id="KW-0597">Phosphoprotein</keyword>
<keyword evidence="6 7" id="KW-0067">ATP-binding</keyword>
<keyword evidence="4 7" id="KW-0547">Nucleotide-binding</keyword>
<feature type="domain" description="AGC-kinase C-terminal" evidence="9">
    <location>
        <begin position="428"/>
        <end position="499"/>
    </location>
</feature>
<evidence type="ECO:0000256" key="7">
    <source>
        <dbReference type="PROSITE-ProRule" id="PRU10141"/>
    </source>
</evidence>
<dbReference type="GO" id="GO:0004674">
    <property type="term" value="F:protein serine/threonine kinase activity"/>
    <property type="evidence" value="ECO:0007669"/>
    <property type="project" value="UniProtKB-KW"/>
</dbReference>
<dbReference type="PROSITE" id="PS50011">
    <property type="entry name" value="PROTEIN_KINASE_DOM"/>
    <property type="match status" value="1"/>
</dbReference>
<accession>H2Z5X9</accession>
<keyword evidence="11" id="KW-1185">Reference proteome</keyword>
<dbReference type="PROSITE" id="PS00107">
    <property type="entry name" value="PROTEIN_KINASE_ATP"/>
    <property type="match status" value="1"/>
</dbReference>
<dbReference type="SMART" id="SM00220">
    <property type="entry name" value="S_TKc"/>
    <property type="match status" value="1"/>
</dbReference>
<dbReference type="AlphaFoldDB" id="H2Z5X9"/>
<name>H2Z5X9_CIOSA</name>
<evidence type="ECO:0000256" key="3">
    <source>
        <dbReference type="ARBA" id="ARBA00022679"/>
    </source>
</evidence>
<evidence type="ECO:0008006" key="12">
    <source>
        <dbReference type="Google" id="ProtNLM"/>
    </source>
</evidence>
<evidence type="ECO:0000256" key="1">
    <source>
        <dbReference type="ARBA" id="ARBA00022527"/>
    </source>
</evidence>
<keyword evidence="3" id="KW-0808">Transferase</keyword>
<reference evidence="10" key="3">
    <citation type="submission" date="2025-09" db="UniProtKB">
        <authorList>
            <consortium name="Ensembl"/>
        </authorList>
    </citation>
    <scope>IDENTIFICATION</scope>
</reference>